<evidence type="ECO:0000313" key="4">
    <source>
        <dbReference type="Proteomes" id="UP000320475"/>
    </source>
</evidence>
<dbReference type="VEuPathDB" id="FungiDB:SeMB42_g07093"/>
<dbReference type="Proteomes" id="UP000320475">
    <property type="component" value="Unassembled WGS sequence"/>
</dbReference>
<evidence type="ECO:0000313" key="1">
    <source>
        <dbReference type="EMBL" id="TPX36412.1"/>
    </source>
</evidence>
<dbReference type="EMBL" id="QEAN01000456">
    <property type="protein sequence ID" value="TPX36412.1"/>
    <property type="molecule type" value="Genomic_DNA"/>
</dbReference>
<protein>
    <recommendedName>
        <fullName evidence="5">BTB domain-containing protein</fullName>
    </recommendedName>
</protein>
<keyword evidence="3" id="KW-1185">Reference proteome</keyword>
<evidence type="ECO:0000313" key="3">
    <source>
        <dbReference type="Proteomes" id="UP000317494"/>
    </source>
</evidence>
<dbReference type="EMBL" id="QEAM01000114">
    <property type="protein sequence ID" value="TPX46115.1"/>
    <property type="molecule type" value="Genomic_DNA"/>
</dbReference>
<name>A0A507D497_9FUNG</name>
<sequence length="343" mass="37725">MEAFYIRIPPRFTGKLTSRAFVLKSYTFTLSLTPRRSTNWFVASLTCMAKESATLFVNLSLKDLLVGASTEDSNIVTVHRCHTFDPTSGEDTNTLEIGKFAQAQDVGSARYFGVAVWKDGIEKDVKPLAYLVENEDGACSLLSLGSTTTRAMISVSSTEDSLSIASFMNHPINADLMLTTQPTPIYLHRIALMAANARIIKELPSAPSPTKITIPTHLTHSGVLNVLKSLYNNASISAILENLGWSDVMDAWYASEWLQIKEAMIEEMEALFVTKLTPINVCDALARCIMMGKSAESLITLMIEFMAKNWGDVRMSDGFGKLLQDPKTYGDVITRTLGALRSA</sequence>
<gene>
    <name evidence="2" type="ORF">SeLEV6574_g03418</name>
    <name evidence="1" type="ORF">SeMB42_g07093</name>
</gene>
<dbReference type="Proteomes" id="UP000317494">
    <property type="component" value="Unassembled WGS sequence"/>
</dbReference>
<comment type="caution">
    <text evidence="2">The sequence shown here is derived from an EMBL/GenBank/DDBJ whole genome shotgun (WGS) entry which is preliminary data.</text>
</comment>
<dbReference type="AlphaFoldDB" id="A0A507D497"/>
<evidence type="ECO:0000313" key="2">
    <source>
        <dbReference type="EMBL" id="TPX46115.1"/>
    </source>
</evidence>
<reference evidence="3 4" key="1">
    <citation type="journal article" date="2019" name="Sci. Rep.">
        <title>Comparative genomics of chytrid fungi reveal insights into the obligate biotrophic and pathogenic lifestyle of Synchytrium endobioticum.</title>
        <authorList>
            <person name="van de Vossenberg B.T.L.H."/>
            <person name="Warris S."/>
            <person name="Nguyen H.D.T."/>
            <person name="van Gent-Pelzer M.P.E."/>
            <person name="Joly D.L."/>
            <person name="van de Geest H.C."/>
            <person name="Bonants P.J.M."/>
            <person name="Smith D.S."/>
            <person name="Levesque C.A."/>
            <person name="van der Lee T.A.J."/>
        </authorList>
    </citation>
    <scope>NUCLEOTIDE SEQUENCE [LARGE SCALE GENOMIC DNA]</scope>
    <source>
        <strain evidence="2 4">LEV6574</strain>
        <strain evidence="1 3">MB42</strain>
    </source>
</reference>
<organism evidence="2 4">
    <name type="scientific">Synchytrium endobioticum</name>
    <dbReference type="NCBI Taxonomy" id="286115"/>
    <lineage>
        <taxon>Eukaryota</taxon>
        <taxon>Fungi</taxon>
        <taxon>Fungi incertae sedis</taxon>
        <taxon>Chytridiomycota</taxon>
        <taxon>Chytridiomycota incertae sedis</taxon>
        <taxon>Chytridiomycetes</taxon>
        <taxon>Synchytriales</taxon>
        <taxon>Synchytriaceae</taxon>
        <taxon>Synchytrium</taxon>
    </lineage>
</organism>
<accession>A0A507D497</accession>
<evidence type="ECO:0008006" key="5">
    <source>
        <dbReference type="Google" id="ProtNLM"/>
    </source>
</evidence>
<proteinExistence type="predicted"/>